<dbReference type="GO" id="GO:0006281">
    <property type="term" value="P:DNA repair"/>
    <property type="evidence" value="ECO:0007669"/>
    <property type="project" value="UniProtKB-KW"/>
</dbReference>
<dbReference type="InterPro" id="IPR033310">
    <property type="entry name" value="Mms4/EME1/EME2"/>
</dbReference>
<evidence type="ECO:0000256" key="2">
    <source>
        <dbReference type="ARBA" id="ARBA00004123"/>
    </source>
</evidence>
<keyword evidence="9" id="KW-0460">Magnesium</keyword>
<evidence type="ECO:0000313" key="17">
    <source>
        <dbReference type="Proteomes" id="UP000594263"/>
    </source>
</evidence>
<dbReference type="EnsemblPlants" id="Kaladp0045s0007.1.v1.1">
    <property type="protein sequence ID" value="Kaladp0045s0007.1.v1.1.CDS.1"/>
    <property type="gene ID" value="Kaladp0045s0007.v1.1"/>
</dbReference>
<organism evidence="16 17">
    <name type="scientific">Kalanchoe fedtschenkoi</name>
    <name type="common">Lavender scallops</name>
    <name type="synonym">South American air plant</name>
    <dbReference type="NCBI Taxonomy" id="63787"/>
    <lineage>
        <taxon>Eukaryota</taxon>
        <taxon>Viridiplantae</taxon>
        <taxon>Streptophyta</taxon>
        <taxon>Embryophyta</taxon>
        <taxon>Tracheophyta</taxon>
        <taxon>Spermatophyta</taxon>
        <taxon>Magnoliopsida</taxon>
        <taxon>eudicotyledons</taxon>
        <taxon>Gunneridae</taxon>
        <taxon>Pentapetalae</taxon>
        <taxon>Saxifragales</taxon>
        <taxon>Crassulaceae</taxon>
        <taxon>Kalanchoe</taxon>
    </lineage>
</organism>
<feature type="domain" description="ERCC4" evidence="15">
    <location>
        <begin position="108"/>
        <end position="264"/>
    </location>
</feature>
<dbReference type="Pfam" id="PF02732">
    <property type="entry name" value="ERCC4"/>
    <property type="match status" value="1"/>
</dbReference>
<evidence type="ECO:0000256" key="4">
    <source>
        <dbReference type="ARBA" id="ARBA00022722"/>
    </source>
</evidence>
<dbReference type="OMA" id="FRITSYP"/>
<proteinExistence type="inferred from homology"/>
<keyword evidence="5" id="KW-0479">Metal-binding</keyword>
<sequence length="273" mass="31231">MDTTPLQDDVLEGKNASRNVQLDETDDSMMADGANMNAKRKTGQGIGKKRQTKEEKMKLMEEKKLKREQEKLQKAALKAEEAERKKLDKEKKKWEKGKFALKSIVAEVDRRIVEQGSTGGHLLSRIVEKGLSFRITSYPIERSIIWSMAVPEELSELTSFQGTEIQYVSIVLEADEFSSLVTAGSFMDHVSRVQTRYSTYTVCYITNRLMSYIHKREQEQYKNLDKSSWRRPPVEEVLAKLTTHFCRVRSRLCVDEAELAEHVVGLTSSLASC</sequence>
<dbReference type="GO" id="GO:0046872">
    <property type="term" value="F:metal ion binding"/>
    <property type="evidence" value="ECO:0007669"/>
    <property type="project" value="UniProtKB-KW"/>
</dbReference>
<evidence type="ECO:0000256" key="7">
    <source>
        <dbReference type="ARBA" id="ARBA00022763"/>
    </source>
</evidence>
<evidence type="ECO:0000256" key="9">
    <source>
        <dbReference type="ARBA" id="ARBA00022842"/>
    </source>
</evidence>
<dbReference type="Proteomes" id="UP000594263">
    <property type="component" value="Unplaced"/>
</dbReference>
<dbReference type="Gene3D" id="3.40.50.10130">
    <property type="match status" value="1"/>
</dbReference>
<dbReference type="GO" id="GO:0016787">
    <property type="term" value="F:hydrolase activity"/>
    <property type="evidence" value="ECO:0007669"/>
    <property type="project" value="UniProtKB-KW"/>
</dbReference>
<feature type="region of interest" description="Disordered" evidence="14">
    <location>
        <begin position="1"/>
        <end position="55"/>
    </location>
</feature>
<dbReference type="PANTHER" id="PTHR21077">
    <property type="entry name" value="EME1 PROTEIN"/>
    <property type="match status" value="1"/>
</dbReference>
<dbReference type="GO" id="GO:0051321">
    <property type="term" value="P:meiotic cell cycle"/>
    <property type="evidence" value="ECO:0007669"/>
    <property type="project" value="UniProtKB-KW"/>
</dbReference>
<keyword evidence="13" id="KW-0469">Meiosis</keyword>
<keyword evidence="7" id="KW-0227">DNA damage</keyword>
<evidence type="ECO:0000256" key="11">
    <source>
        <dbReference type="ARBA" id="ARBA00023204"/>
    </source>
</evidence>
<dbReference type="Gramene" id="Kaladp0045s0007.1.v1.1">
    <property type="protein sequence ID" value="Kaladp0045s0007.1.v1.1.CDS.1"/>
    <property type="gene ID" value="Kaladp0045s0007.v1.1"/>
</dbReference>
<evidence type="ECO:0000256" key="14">
    <source>
        <dbReference type="SAM" id="MobiDB-lite"/>
    </source>
</evidence>
<dbReference type="GO" id="GO:0004519">
    <property type="term" value="F:endonuclease activity"/>
    <property type="evidence" value="ECO:0007669"/>
    <property type="project" value="UniProtKB-KW"/>
</dbReference>
<evidence type="ECO:0000256" key="13">
    <source>
        <dbReference type="ARBA" id="ARBA00023254"/>
    </source>
</evidence>
<comment type="subcellular location">
    <subcellularLocation>
        <location evidence="2">Nucleus</location>
    </subcellularLocation>
</comment>
<dbReference type="GO" id="GO:0006310">
    <property type="term" value="P:DNA recombination"/>
    <property type="evidence" value="ECO:0007669"/>
    <property type="project" value="UniProtKB-KW"/>
</dbReference>
<keyword evidence="8" id="KW-0378">Hydrolase</keyword>
<comment type="similarity">
    <text evidence="3">Belongs to the EME1/MMS4 family.</text>
</comment>
<keyword evidence="4" id="KW-0540">Nuclease</keyword>
<evidence type="ECO:0000256" key="12">
    <source>
        <dbReference type="ARBA" id="ARBA00023242"/>
    </source>
</evidence>
<evidence type="ECO:0000259" key="15">
    <source>
        <dbReference type="Pfam" id="PF02732"/>
    </source>
</evidence>
<evidence type="ECO:0000256" key="1">
    <source>
        <dbReference type="ARBA" id="ARBA00001946"/>
    </source>
</evidence>
<keyword evidence="12" id="KW-0539">Nucleus</keyword>
<dbReference type="CDD" id="cd20083">
    <property type="entry name" value="XPF_nuclease_EME"/>
    <property type="match status" value="1"/>
</dbReference>
<keyword evidence="11" id="KW-0234">DNA repair</keyword>
<evidence type="ECO:0000313" key="16">
    <source>
        <dbReference type="EnsemblPlants" id="Kaladp0045s0007.1.v1.1.CDS.1"/>
    </source>
</evidence>
<reference evidence="16" key="1">
    <citation type="submission" date="2021-01" db="UniProtKB">
        <authorList>
            <consortium name="EnsemblPlants"/>
        </authorList>
    </citation>
    <scope>IDENTIFICATION</scope>
</reference>
<dbReference type="PANTHER" id="PTHR21077:SF5">
    <property type="entry name" value="CROSSOVER JUNCTION ENDONUCLEASE MMS4"/>
    <property type="match status" value="1"/>
</dbReference>
<dbReference type="GO" id="GO:0005634">
    <property type="term" value="C:nucleus"/>
    <property type="evidence" value="ECO:0007669"/>
    <property type="project" value="UniProtKB-SubCell"/>
</dbReference>
<comment type="cofactor">
    <cofactor evidence="1">
        <name>Mg(2+)</name>
        <dbReference type="ChEBI" id="CHEBI:18420"/>
    </cofactor>
</comment>
<keyword evidence="17" id="KW-1185">Reference proteome</keyword>
<accession>A0A7N0ZX09</accession>
<name>A0A7N0ZX09_KALFE</name>
<dbReference type="AlphaFoldDB" id="A0A7N0ZX09"/>
<keyword evidence="10" id="KW-0233">DNA recombination</keyword>
<evidence type="ECO:0000256" key="10">
    <source>
        <dbReference type="ARBA" id="ARBA00023172"/>
    </source>
</evidence>
<evidence type="ECO:0000256" key="3">
    <source>
        <dbReference type="ARBA" id="ARBA00005313"/>
    </source>
</evidence>
<evidence type="ECO:0000256" key="8">
    <source>
        <dbReference type="ARBA" id="ARBA00022801"/>
    </source>
</evidence>
<dbReference type="GO" id="GO:0048476">
    <property type="term" value="C:Holliday junction resolvase complex"/>
    <property type="evidence" value="ECO:0007669"/>
    <property type="project" value="InterPro"/>
</dbReference>
<keyword evidence="6" id="KW-0255">Endonuclease</keyword>
<dbReference type="InterPro" id="IPR006166">
    <property type="entry name" value="ERCC4_domain"/>
</dbReference>
<evidence type="ECO:0000256" key="6">
    <source>
        <dbReference type="ARBA" id="ARBA00022759"/>
    </source>
</evidence>
<dbReference type="InterPro" id="IPR047524">
    <property type="entry name" value="XPF_nuclease_EME1_plant/arthr"/>
</dbReference>
<protein>
    <recommendedName>
        <fullName evidence="15">ERCC4 domain-containing protein</fullName>
    </recommendedName>
</protein>
<evidence type="ECO:0000256" key="5">
    <source>
        <dbReference type="ARBA" id="ARBA00022723"/>
    </source>
</evidence>
<feature type="compositionally biased region" description="Basic residues" evidence="14">
    <location>
        <begin position="38"/>
        <end position="51"/>
    </location>
</feature>
<dbReference type="GO" id="GO:0003677">
    <property type="term" value="F:DNA binding"/>
    <property type="evidence" value="ECO:0007669"/>
    <property type="project" value="InterPro"/>
</dbReference>